<dbReference type="EMBL" id="BMXG01000006">
    <property type="protein sequence ID" value="GHB97851.1"/>
    <property type="molecule type" value="Genomic_DNA"/>
</dbReference>
<dbReference type="Proteomes" id="UP000642829">
    <property type="component" value="Unassembled WGS sequence"/>
</dbReference>
<organism evidence="2 3">
    <name type="scientific">Cerasicoccus arenae</name>
    <dbReference type="NCBI Taxonomy" id="424488"/>
    <lineage>
        <taxon>Bacteria</taxon>
        <taxon>Pseudomonadati</taxon>
        <taxon>Verrucomicrobiota</taxon>
        <taxon>Opitutia</taxon>
        <taxon>Puniceicoccales</taxon>
        <taxon>Cerasicoccaceae</taxon>
        <taxon>Cerasicoccus</taxon>
    </lineage>
</organism>
<keyword evidence="1" id="KW-0472">Membrane</keyword>
<protein>
    <recommendedName>
        <fullName evidence="4">PEP-CTERM protein-sorting domain-containing protein</fullName>
    </recommendedName>
</protein>
<sequence>MAGLCLSGTVFGQTILFSENFESQTPGDKPIGTAVRPNTNTPVVFTEVVTGVANGAGGGVGNGVQVFDDGLGSGEAFTFENNFVANTESQQSAVEITFDFAWEQDLAISGKYGRFGVGLYDASTAATLNTSGNIFLELRFGSDGVFRVVGSAGSSSESLTVGQAYALSLFVNDSDTLSIDYLAPGGGTVSLASNSFAVYLGNSLVRTDGLVNGALTGDSNLGRMGIDSFTTHDGIDYTFDNYVVSTIVPEPSTYAMIAGVMVLGLVTLIRRRK</sequence>
<feature type="transmembrane region" description="Helical" evidence="1">
    <location>
        <begin position="252"/>
        <end position="269"/>
    </location>
</feature>
<comment type="caution">
    <text evidence="2">The sequence shown here is derived from an EMBL/GenBank/DDBJ whole genome shotgun (WGS) entry which is preliminary data.</text>
</comment>
<keyword evidence="1" id="KW-1133">Transmembrane helix</keyword>
<accession>A0A8J3DAP9</accession>
<dbReference type="InterPro" id="IPR013424">
    <property type="entry name" value="Ice-binding_C"/>
</dbReference>
<evidence type="ECO:0000256" key="1">
    <source>
        <dbReference type="SAM" id="Phobius"/>
    </source>
</evidence>
<evidence type="ECO:0000313" key="3">
    <source>
        <dbReference type="Proteomes" id="UP000642829"/>
    </source>
</evidence>
<proteinExistence type="predicted"/>
<keyword evidence="1" id="KW-0812">Transmembrane</keyword>
<name>A0A8J3DAP9_9BACT</name>
<keyword evidence="3" id="KW-1185">Reference proteome</keyword>
<evidence type="ECO:0008006" key="4">
    <source>
        <dbReference type="Google" id="ProtNLM"/>
    </source>
</evidence>
<evidence type="ECO:0000313" key="2">
    <source>
        <dbReference type="EMBL" id="GHB97851.1"/>
    </source>
</evidence>
<gene>
    <name evidence="2" type="ORF">GCM10007047_12200</name>
</gene>
<reference evidence="2" key="1">
    <citation type="journal article" date="2014" name="Int. J. Syst. Evol. Microbiol.">
        <title>Complete genome sequence of Corynebacterium casei LMG S-19264T (=DSM 44701T), isolated from a smear-ripened cheese.</title>
        <authorList>
            <consortium name="US DOE Joint Genome Institute (JGI-PGF)"/>
            <person name="Walter F."/>
            <person name="Albersmeier A."/>
            <person name="Kalinowski J."/>
            <person name="Ruckert C."/>
        </authorList>
    </citation>
    <scope>NUCLEOTIDE SEQUENCE</scope>
    <source>
        <strain evidence="2">KCTC 12870</strain>
    </source>
</reference>
<dbReference type="AlphaFoldDB" id="A0A8J3DAP9"/>
<dbReference type="NCBIfam" id="TIGR02595">
    <property type="entry name" value="PEP_CTERM"/>
    <property type="match status" value="1"/>
</dbReference>
<reference evidence="2" key="2">
    <citation type="submission" date="2020-09" db="EMBL/GenBank/DDBJ databases">
        <authorList>
            <person name="Sun Q."/>
            <person name="Kim S."/>
        </authorList>
    </citation>
    <scope>NUCLEOTIDE SEQUENCE</scope>
    <source>
        <strain evidence="2">KCTC 12870</strain>
    </source>
</reference>